<evidence type="ECO:0000313" key="2">
    <source>
        <dbReference type="Proteomes" id="UP000189728"/>
    </source>
</evidence>
<dbReference type="Proteomes" id="UP000189728">
    <property type="component" value="Unassembled WGS sequence"/>
</dbReference>
<protein>
    <submittedName>
        <fullName evidence="1">Uncharacterized protein</fullName>
    </submittedName>
</protein>
<dbReference type="AlphaFoldDB" id="A0AAX0L9R9"/>
<dbReference type="EMBL" id="MCRK01000036">
    <property type="protein sequence ID" value="OPA77360.1"/>
    <property type="molecule type" value="Genomic_DNA"/>
</dbReference>
<evidence type="ECO:0000313" key="1">
    <source>
        <dbReference type="EMBL" id="OPA77360.1"/>
    </source>
</evidence>
<gene>
    <name evidence="1" type="ORF">BFG04_04500</name>
</gene>
<organism evidence="1 2">
    <name type="scientific">Campylobacter pinnipediorum subsp. pinnipediorum</name>
    <dbReference type="NCBI Taxonomy" id="1660067"/>
    <lineage>
        <taxon>Bacteria</taxon>
        <taxon>Pseudomonadati</taxon>
        <taxon>Campylobacterota</taxon>
        <taxon>Epsilonproteobacteria</taxon>
        <taxon>Campylobacterales</taxon>
        <taxon>Campylobacteraceae</taxon>
        <taxon>Campylobacter</taxon>
    </lineage>
</organism>
<name>A0AAX0L9R9_9BACT</name>
<dbReference type="RefSeq" id="WP_069637513.1">
    <property type="nucleotide sequence ID" value="NZ_MCRK01000036.1"/>
</dbReference>
<sequence>MLNQFLIHELPFILGKLKEIENKKDTAIIIDNFLYLFDKYYKFHSITLIKILDMYILDDFSPLSVCWEGFKQNKEFKKYNKGLK</sequence>
<comment type="caution">
    <text evidence="1">The sequence shown here is derived from an EMBL/GenBank/DDBJ whole genome shotgun (WGS) entry which is preliminary data.</text>
</comment>
<accession>A0AAX0L9R9</accession>
<reference evidence="1 2" key="1">
    <citation type="submission" date="2016-08" db="EMBL/GenBank/DDBJ databases">
        <title>Campylobacter species from sea mammals.</title>
        <authorList>
            <person name="Gilbert M.J."/>
            <person name="Byrne B.A."/>
            <person name="Zomer A.L."/>
            <person name="Wagenaar J.A."/>
        </authorList>
    </citation>
    <scope>NUCLEOTIDE SEQUENCE [LARGE SCALE GENOMIC DNA]</scope>
    <source>
        <strain evidence="1 2">1105248</strain>
    </source>
</reference>
<proteinExistence type="predicted"/>